<proteinExistence type="inferred from homology"/>
<comment type="similarity">
    <text evidence="1">Belongs to the HIBADH-related family.</text>
</comment>
<evidence type="ECO:0000256" key="3">
    <source>
        <dbReference type="ARBA" id="ARBA00023027"/>
    </source>
</evidence>
<feature type="domain" description="6-phosphogluconate dehydrogenase NADP-binding" evidence="6">
    <location>
        <begin position="16"/>
        <end position="171"/>
    </location>
</feature>
<dbReference type="SUPFAM" id="SSF51735">
    <property type="entry name" value="NAD(P)-binding Rossmann-fold domains"/>
    <property type="match status" value="1"/>
</dbReference>
<organism evidence="8 9">
    <name type="scientific">Amycolatopsis saalfeldensis</name>
    <dbReference type="NCBI Taxonomy" id="394193"/>
    <lineage>
        <taxon>Bacteria</taxon>
        <taxon>Bacillati</taxon>
        <taxon>Actinomycetota</taxon>
        <taxon>Actinomycetes</taxon>
        <taxon>Pseudonocardiales</taxon>
        <taxon>Pseudonocardiaceae</taxon>
        <taxon>Amycolatopsis</taxon>
    </lineage>
</organism>
<dbReference type="GO" id="GO:0016491">
    <property type="term" value="F:oxidoreductase activity"/>
    <property type="evidence" value="ECO:0007669"/>
    <property type="project" value="UniProtKB-KW"/>
</dbReference>
<sequence length="290" mass="29202">MSRTGPAATDLALRAGVVGLGMIGGGVAVSLARRGRIPAVYDLRPDAAEGLAGVPAPVASPAEVGRASDVVFVAVVDADQARAVLSGPDGVLAGAGRGLIVVLLSTVAVPVVHELAKLCAEHGAALLDCGVTPGDKAAENGLVAIVGGEDSVVEAARPVLADFAKQIVHCGPLGAGMAAKIARNVITYGTWRAVHEAGALAEAAGVDPRKLITVVEAADPDGATLFSWLRMRLAGQDETRALVPQVQRLQDKDLAAAQDLAGRVAVSLPLVDVARANGAETLAIPAKEDA</sequence>
<keyword evidence="3" id="KW-0520">NAD</keyword>
<keyword evidence="5" id="KW-1133">Transmembrane helix</keyword>
<dbReference type="InterPro" id="IPR006115">
    <property type="entry name" value="6PGDH_NADP-bd"/>
</dbReference>
<dbReference type="InterPro" id="IPR015815">
    <property type="entry name" value="HIBADH-related"/>
</dbReference>
<dbReference type="STRING" id="394193.SAMN04489732_11292"/>
<evidence type="ECO:0000256" key="2">
    <source>
        <dbReference type="ARBA" id="ARBA00023002"/>
    </source>
</evidence>
<dbReference type="PANTHER" id="PTHR43060">
    <property type="entry name" value="3-HYDROXYISOBUTYRATE DEHYDROGENASE-LIKE 1, MITOCHONDRIAL-RELATED"/>
    <property type="match status" value="1"/>
</dbReference>
<reference evidence="8 9" key="1">
    <citation type="submission" date="2016-10" db="EMBL/GenBank/DDBJ databases">
        <authorList>
            <person name="de Groot N.N."/>
        </authorList>
    </citation>
    <scope>NUCLEOTIDE SEQUENCE [LARGE SCALE GENOMIC DNA]</scope>
    <source>
        <strain evidence="8 9">DSM 44993</strain>
    </source>
</reference>
<dbReference type="InterPro" id="IPR013328">
    <property type="entry name" value="6PGD_dom2"/>
</dbReference>
<accession>A0A1H8Y951</accession>
<dbReference type="AlphaFoldDB" id="A0A1H8Y951"/>
<dbReference type="InterPro" id="IPR029154">
    <property type="entry name" value="HIBADH-like_NADP-bd"/>
</dbReference>
<evidence type="ECO:0000259" key="7">
    <source>
        <dbReference type="Pfam" id="PF14833"/>
    </source>
</evidence>
<feature type="domain" description="3-hydroxyisobutyrate dehydrogenase-like NAD-binding" evidence="7">
    <location>
        <begin position="174"/>
        <end position="276"/>
    </location>
</feature>
<dbReference type="PIRSF" id="PIRSF000103">
    <property type="entry name" value="HIBADH"/>
    <property type="match status" value="1"/>
</dbReference>
<dbReference type="EMBL" id="FOEF01000012">
    <property type="protein sequence ID" value="SEP48632.1"/>
    <property type="molecule type" value="Genomic_DNA"/>
</dbReference>
<dbReference type="RefSeq" id="WP_218156873.1">
    <property type="nucleotide sequence ID" value="NZ_FOEF01000012.1"/>
</dbReference>
<protein>
    <submittedName>
        <fullName evidence="8">3-hydroxyisobutyrate dehydrogenase</fullName>
    </submittedName>
</protein>
<evidence type="ECO:0000256" key="1">
    <source>
        <dbReference type="ARBA" id="ARBA00009080"/>
    </source>
</evidence>
<dbReference type="Gene3D" id="3.40.50.720">
    <property type="entry name" value="NAD(P)-binding Rossmann-like Domain"/>
    <property type="match status" value="1"/>
</dbReference>
<dbReference type="Gene3D" id="1.10.1040.10">
    <property type="entry name" value="N-(1-d-carboxylethyl)-l-norvaline Dehydrogenase, domain 2"/>
    <property type="match status" value="1"/>
</dbReference>
<feature type="transmembrane region" description="Helical" evidence="5">
    <location>
        <begin position="12"/>
        <end position="32"/>
    </location>
</feature>
<dbReference type="GO" id="GO:0050661">
    <property type="term" value="F:NADP binding"/>
    <property type="evidence" value="ECO:0007669"/>
    <property type="project" value="InterPro"/>
</dbReference>
<evidence type="ECO:0000256" key="4">
    <source>
        <dbReference type="PIRSR" id="PIRSR000103-1"/>
    </source>
</evidence>
<keyword evidence="9" id="KW-1185">Reference proteome</keyword>
<dbReference type="Proteomes" id="UP000198582">
    <property type="component" value="Unassembled WGS sequence"/>
</dbReference>
<keyword evidence="5" id="KW-0472">Membrane</keyword>
<dbReference type="GO" id="GO:0051287">
    <property type="term" value="F:NAD binding"/>
    <property type="evidence" value="ECO:0007669"/>
    <property type="project" value="InterPro"/>
</dbReference>
<keyword evidence="5" id="KW-0812">Transmembrane</keyword>
<evidence type="ECO:0000259" key="6">
    <source>
        <dbReference type="Pfam" id="PF03446"/>
    </source>
</evidence>
<evidence type="ECO:0000256" key="5">
    <source>
        <dbReference type="SAM" id="Phobius"/>
    </source>
</evidence>
<evidence type="ECO:0000313" key="8">
    <source>
        <dbReference type="EMBL" id="SEP48632.1"/>
    </source>
</evidence>
<dbReference type="InterPro" id="IPR036291">
    <property type="entry name" value="NAD(P)-bd_dom_sf"/>
</dbReference>
<dbReference type="PANTHER" id="PTHR43060:SF15">
    <property type="entry name" value="3-HYDROXYISOBUTYRATE DEHYDROGENASE-LIKE 1, MITOCHONDRIAL-RELATED"/>
    <property type="match status" value="1"/>
</dbReference>
<gene>
    <name evidence="8" type="ORF">SAMN04489732_11292</name>
</gene>
<dbReference type="Pfam" id="PF14833">
    <property type="entry name" value="NAD_binding_11"/>
    <property type="match status" value="1"/>
</dbReference>
<name>A0A1H8Y951_9PSEU</name>
<dbReference type="SUPFAM" id="SSF48179">
    <property type="entry name" value="6-phosphogluconate dehydrogenase C-terminal domain-like"/>
    <property type="match status" value="1"/>
</dbReference>
<dbReference type="InterPro" id="IPR008927">
    <property type="entry name" value="6-PGluconate_DH-like_C_sf"/>
</dbReference>
<feature type="active site" evidence="4">
    <location>
        <position position="180"/>
    </location>
</feature>
<dbReference type="Pfam" id="PF03446">
    <property type="entry name" value="NAD_binding_2"/>
    <property type="match status" value="1"/>
</dbReference>
<evidence type="ECO:0000313" key="9">
    <source>
        <dbReference type="Proteomes" id="UP000198582"/>
    </source>
</evidence>
<keyword evidence="2" id="KW-0560">Oxidoreductase</keyword>